<dbReference type="HOGENOM" id="CLU_2545737_0_0_1"/>
<evidence type="ECO:0000313" key="2">
    <source>
        <dbReference type="EMBL" id="AAM15137.1"/>
    </source>
</evidence>
<accession>Q8RV72</accession>
<evidence type="ECO:0000313" key="1">
    <source>
        <dbReference type="Araport" id="AT2G11270"/>
    </source>
</evidence>
<dbReference type="AlphaFoldDB" id="Q8RV72"/>
<proteinExistence type="predicted"/>
<reference evidence="3" key="4">
    <citation type="submission" date="2011-02" db="EMBL/GenBank/DDBJ databases">
        <authorList>
            <consortium name="TAIR"/>
            <person name="Swarbreck D."/>
            <person name="Lamesch P."/>
            <person name="Wilks C."/>
            <person name="Huala E."/>
        </authorList>
    </citation>
    <scope>NUCLEOTIDE SEQUENCE</scope>
</reference>
<dbReference type="ProteomicsDB" id="189190"/>
<dbReference type="Araport" id="AT2G11270"/>
<dbReference type="STRING" id="3702.Q8RV72"/>
<dbReference type="EMBL" id="AC006136">
    <property type="protein sequence ID" value="AAM15137.1"/>
    <property type="molecule type" value="Genomic_DNA"/>
</dbReference>
<dbReference type="SMR" id="Q8RV72"/>
<organism evidence="2">
    <name type="scientific">Arabidopsis thaliana</name>
    <name type="common">Mouse-ear cress</name>
    <dbReference type="NCBI Taxonomy" id="3702"/>
    <lineage>
        <taxon>Eukaryota</taxon>
        <taxon>Viridiplantae</taxon>
        <taxon>Streptophyta</taxon>
        <taxon>Embryophyta</taxon>
        <taxon>Tracheophyta</taxon>
        <taxon>Spermatophyta</taxon>
        <taxon>Magnoliopsida</taxon>
        <taxon>eudicotyledons</taxon>
        <taxon>Gunneridae</taxon>
        <taxon>Pentapetalae</taxon>
        <taxon>rosids</taxon>
        <taxon>malvids</taxon>
        <taxon>Brassicales</taxon>
        <taxon>Brassicaceae</taxon>
        <taxon>Camelineae</taxon>
        <taxon>Arabidopsis</taxon>
    </lineage>
</organism>
<keyword evidence="4" id="KW-1185">Reference proteome</keyword>
<dbReference type="PaxDb" id="3702-AT2G11270.1"/>
<protein>
    <submittedName>
        <fullName evidence="3">Citrate synthase-like protein</fullName>
    </submittedName>
    <submittedName>
        <fullName evidence="2">Putative citrate synthetase</fullName>
    </submittedName>
</protein>
<reference evidence="4" key="6">
    <citation type="journal article" date="2017" name="Plant J.">
        <title>Araport11: a complete reannotation of the Arabidopsis thaliana reference genome.</title>
        <authorList>
            <person name="Cheng C.Y."/>
            <person name="Krishnakumar V."/>
            <person name="Chan A.P."/>
            <person name="Thibaud-Nissen F."/>
            <person name="Schobel S."/>
            <person name="Town C.D."/>
        </authorList>
    </citation>
    <scope>GENOME REANNOTATION</scope>
    <source>
        <strain evidence="4">cv. Columbia</strain>
    </source>
</reference>
<dbReference type="EMBL" id="CP002685">
    <property type="protein sequence ID" value="AEC06169.1"/>
    <property type="molecule type" value="Genomic_DNA"/>
</dbReference>
<reference evidence="3 4" key="1">
    <citation type="journal article" date="1999" name="Nature">
        <title>Sequence and analysis of chromosome 2 of the plant Arabidopsis thaliana.</title>
        <authorList>
            <person name="Lin X."/>
            <person name="Kaul S."/>
            <person name="Rounsley S."/>
            <person name="Shea T.P."/>
            <person name="Benito M.I."/>
            <person name="Town C.D."/>
            <person name="Fujii C.Y."/>
            <person name="Mason T."/>
            <person name="Bowman C.L."/>
            <person name="Barnstead M."/>
            <person name="Feldblyum T.V."/>
            <person name="Buell C.R."/>
            <person name="Ketchum K.A."/>
            <person name="Lee J."/>
            <person name="Ronning C.M."/>
            <person name="Koo H.L."/>
            <person name="Moffat K.S."/>
            <person name="Cronin L.A."/>
            <person name="Shen M."/>
            <person name="Pai G."/>
            <person name="Van Aken S."/>
            <person name="Umayam L."/>
            <person name="Tallon L.J."/>
            <person name="Gill J.E."/>
            <person name="Adams M.D."/>
            <person name="Carrera A.J."/>
            <person name="Creasy T.H."/>
            <person name="Goodman H.M."/>
            <person name="Somerville C.R."/>
            <person name="Copenhaver G.P."/>
            <person name="Preuss D."/>
            <person name="Nierman W.C."/>
            <person name="White O."/>
            <person name="Eisen J.A."/>
            <person name="Salzberg S.L."/>
            <person name="Fraser C.M."/>
            <person name="Venter J.C."/>
        </authorList>
    </citation>
    <scope>NUCLEOTIDE SEQUENCE [LARGE SCALE GENOMIC DNA]</scope>
    <source>
        <strain evidence="4">cv. Columbia</strain>
    </source>
</reference>
<evidence type="ECO:0000313" key="3">
    <source>
        <dbReference type="EMBL" id="AEC06169.1"/>
    </source>
</evidence>
<gene>
    <name evidence="1 3" type="ordered locus">At2g11270</name>
    <name evidence="3" type="ORF">T13H18.17</name>
    <name evidence="3" type="ORF">T13H18_17</name>
</gene>
<dbReference type="KEGG" id="ath:AT2G11270"/>
<dbReference type="Gene3D" id="1.10.580.10">
    <property type="entry name" value="Citrate Synthase, domain 1"/>
    <property type="match status" value="1"/>
</dbReference>
<dbReference type="eggNOG" id="KOG2617">
    <property type="taxonomic scope" value="Eukaryota"/>
</dbReference>
<dbReference type="InterPro" id="IPR016142">
    <property type="entry name" value="Citrate_synth-like_lrg_a-sub"/>
</dbReference>
<evidence type="ECO:0000313" key="4">
    <source>
        <dbReference type="Proteomes" id="UP000006548"/>
    </source>
</evidence>
<dbReference type="TAIR" id="AT2G11270"/>
<sequence length="83" mass="9575">MVFRHLIIPFNLNNNRGRFHVVIKLFSLYSRETSYTNTTFNFQDRSKKLKLKHGKVPVGNITVDMVLGGMRGMTGLHNRNLIA</sequence>
<dbReference type="Proteomes" id="UP000006548">
    <property type="component" value="Chromosome 2"/>
</dbReference>
<dbReference type="GeneID" id="815597"/>
<reference evidence="2" key="2">
    <citation type="submission" date="2000-03" db="EMBL/GenBank/DDBJ databases">
        <authorList>
            <person name="Lin X."/>
            <person name="Kaul S."/>
            <person name="Shea T.P."/>
            <person name="Fujii C.Y."/>
            <person name="Shen M."/>
            <person name="VanAken S.E."/>
            <person name="Barnstead M.E."/>
            <person name="Mason T.M."/>
            <person name="Bowman C.L."/>
            <person name="Ronning C.M."/>
            <person name="Benito M.-I."/>
            <person name="Carrera A.J."/>
            <person name="Creasy T.H."/>
            <person name="Buell C.R."/>
            <person name="Town C.D."/>
            <person name="Nierman W.C."/>
            <person name="Fraser C.M."/>
            <person name="Venter J.C."/>
        </authorList>
    </citation>
    <scope>NUCLEOTIDE SEQUENCE</scope>
</reference>
<reference evidence="3" key="5">
    <citation type="submission" date="2016-05" db="EMBL/GenBank/DDBJ databases">
        <authorList>
            <person name="Krishnakumar V."/>
            <person name="Cheng C.-Y."/>
            <person name="Chan A.P."/>
            <person name="Schobel S."/>
            <person name="Kim M."/>
            <person name="Ferlanti E.S."/>
            <person name="Belyaeva I."/>
            <person name="Rosen B.D."/>
            <person name="Micklem G."/>
            <person name="Miller J.R."/>
            <person name="Vaughn M."/>
            <person name="Town C.D."/>
        </authorList>
    </citation>
    <scope>NUCLEOTIDE SEQUENCE</scope>
</reference>
<dbReference type="EMBL" id="AC006419">
    <property type="protein sequence ID" value="AAM15244.1"/>
    <property type="molecule type" value="Genomic_DNA"/>
</dbReference>
<reference evidence="2" key="3">
    <citation type="submission" date="2002-02" db="EMBL/GenBank/DDBJ databases">
        <authorList>
            <person name="Town C.D."/>
            <person name="Kaul S."/>
        </authorList>
    </citation>
    <scope>NUCLEOTIDE SEQUENCE</scope>
</reference>
<name>Q8RV72_ARATH</name>
<dbReference type="ProMEX" id="Q8RV72"/>